<proteinExistence type="predicted"/>
<comment type="caution">
    <text evidence="1">The sequence shown here is derived from an EMBL/GenBank/DDBJ whole genome shotgun (WGS) entry which is preliminary data.</text>
</comment>
<organism evidence="1 2">
    <name type="scientific">Fodinicola feengrottensis</name>
    <dbReference type="NCBI Taxonomy" id="435914"/>
    <lineage>
        <taxon>Bacteria</taxon>
        <taxon>Bacillati</taxon>
        <taxon>Actinomycetota</taxon>
        <taxon>Actinomycetes</taxon>
        <taxon>Mycobacteriales</taxon>
        <taxon>Fodinicola</taxon>
    </lineage>
</organism>
<evidence type="ECO:0000313" key="1">
    <source>
        <dbReference type="EMBL" id="GAA1687158.1"/>
    </source>
</evidence>
<sequence>MGALCLAMLATTGCGALFVSDQEKVSIAIRAFYTSVATTNIDNIVQNSCSSLGAKLRTYFDTLGPQDNDRKKLLSLTVDSISDIQVVGDTATASVTGHSSSKPDPATIVATVVKENGEWKYCTQ</sequence>
<keyword evidence="2" id="KW-1185">Reference proteome</keyword>
<protein>
    <recommendedName>
        <fullName evidence="3">DUF4878 domain-containing protein</fullName>
    </recommendedName>
</protein>
<accession>A0ABN2HGB0</accession>
<name>A0ABN2HGB0_9ACTN</name>
<evidence type="ECO:0000313" key="2">
    <source>
        <dbReference type="Proteomes" id="UP001500618"/>
    </source>
</evidence>
<reference evidence="1 2" key="1">
    <citation type="journal article" date="2019" name="Int. J. Syst. Evol. Microbiol.">
        <title>The Global Catalogue of Microorganisms (GCM) 10K type strain sequencing project: providing services to taxonomists for standard genome sequencing and annotation.</title>
        <authorList>
            <consortium name="The Broad Institute Genomics Platform"/>
            <consortium name="The Broad Institute Genome Sequencing Center for Infectious Disease"/>
            <person name="Wu L."/>
            <person name="Ma J."/>
        </authorList>
    </citation>
    <scope>NUCLEOTIDE SEQUENCE [LARGE SCALE GENOMIC DNA]</scope>
    <source>
        <strain evidence="1 2">JCM 14718</strain>
    </source>
</reference>
<gene>
    <name evidence="1" type="ORF">GCM10009765_40830</name>
</gene>
<evidence type="ECO:0008006" key="3">
    <source>
        <dbReference type="Google" id="ProtNLM"/>
    </source>
</evidence>
<dbReference type="EMBL" id="BAAANY010000014">
    <property type="protein sequence ID" value="GAA1687158.1"/>
    <property type="molecule type" value="Genomic_DNA"/>
</dbReference>
<dbReference type="Proteomes" id="UP001500618">
    <property type="component" value="Unassembled WGS sequence"/>
</dbReference>